<dbReference type="Pfam" id="PF04130">
    <property type="entry name" value="GCP_C_terminal"/>
    <property type="match status" value="1"/>
</dbReference>
<evidence type="ECO:0000259" key="8">
    <source>
        <dbReference type="Pfam" id="PF17681"/>
    </source>
</evidence>
<dbReference type="Gene3D" id="1.20.120.1900">
    <property type="entry name" value="Gamma-tubulin complex, C-terminal domain"/>
    <property type="match status" value="1"/>
</dbReference>
<comment type="similarity">
    <text evidence="1 5">Belongs to the TUBGCP family.</text>
</comment>
<gene>
    <name evidence="9" type="ORF">CANTADRAFT_4230</name>
</gene>
<reference evidence="10" key="1">
    <citation type="submission" date="2016-05" db="EMBL/GenBank/DDBJ databases">
        <title>Comparative genomics of biotechnologically important yeasts.</title>
        <authorList>
            <consortium name="DOE Joint Genome Institute"/>
            <person name="Riley R."/>
            <person name="Haridas S."/>
            <person name="Wolfe K.H."/>
            <person name="Lopes M.R."/>
            <person name="Hittinger C.T."/>
            <person name="Goker M."/>
            <person name="Salamov A."/>
            <person name="Wisecaver J."/>
            <person name="Long T.M."/>
            <person name="Aerts A.L."/>
            <person name="Barry K."/>
            <person name="Choi C."/>
            <person name="Clum A."/>
            <person name="Coughlan A.Y."/>
            <person name="Deshpande S."/>
            <person name="Douglass A.P."/>
            <person name="Hanson S.J."/>
            <person name="Klenk H.-P."/>
            <person name="Labutti K."/>
            <person name="Lapidus A."/>
            <person name="Lindquist E."/>
            <person name="Lipzen A."/>
            <person name="Meier-Kolthoff J.P."/>
            <person name="Ohm R.A."/>
            <person name="Otillar R.P."/>
            <person name="Pangilinan J."/>
            <person name="Peng Y."/>
            <person name="Rokas A."/>
            <person name="Rosa C.A."/>
            <person name="Scheuner C."/>
            <person name="Sibirny A.A."/>
            <person name="Slot J.C."/>
            <person name="Stielow J.B."/>
            <person name="Sun H."/>
            <person name="Kurtzman C.P."/>
            <person name="Blackwell M."/>
            <person name="Grigoriev I.V."/>
            <person name="Jeffries T.W."/>
        </authorList>
    </citation>
    <scope>NUCLEOTIDE SEQUENCE [LARGE SCALE GENOMIC DNA]</scope>
    <source>
        <strain evidence="10">NRRL Y-17324</strain>
    </source>
</reference>
<dbReference type="GO" id="GO:0043015">
    <property type="term" value="F:gamma-tubulin binding"/>
    <property type="evidence" value="ECO:0007669"/>
    <property type="project" value="InterPro"/>
</dbReference>
<keyword evidence="3 5" id="KW-0493">Microtubule</keyword>
<dbReference type="PANTHER" id="PTHR19302">
    <property type="entry name" value="GAMMA TUBULIN COMPLEX PROTEIN"/>
    <property type="match status" value="1"/>
</dbReference>
<dbReference type="STRING" id="984487.A0A1E4SRR3"/>
<keyword evidence="10" id="KW-1185">Reference proteome</keyword>
<dbReference type="EMBL" id="KV453909">
    <property type="protein sequence ID" value="ODV82203.1"/>
    <property type="molecule type" value="Genomic_DNA"/>
</dbReference>
<evidence type="ECO:0000259" key="7">
    <source>
        <dbReference type="Pfam" id="PF04130"/>
    </source>
</evidence>
<feature type="domain" description="Gamma tubulin complex component protein N-terminal" evidence="8">
    <location>
        <begin position="202"/>
        <end position="470"/>
    </location>
</feature>
<dbReference type="GO" id="GO:0000930">
    <property type="term" value="C:gamma-tubulin complex"/>
    <property type="evidence" value="ECO:0007669"/>
    <property type="project" value="TreeGrafter"/>
</dbReference>
<evidence type="ECO:0000313" key="9">
    <source>
        <dbReference type="EMBL" id="ODV82203.1"/>
    </source>
</evidence>
<dbReference type="GO" id="GO:0031122">
    <property type="term" value="P:cytoplasmic microtubule organization"/>
    <property type="evidence" value="ECO:0007669"/>
    <property type="project" value="TreeGrafter"/>
</dbReference>
<dbReference type="GO" id="GO:0051225">
    <property type="term" value="P:spindle assembly"/>
    <property type="evidence" value="ECO:0007669"/>
    <property type="project" value="TreeGrafter"/>
</dbReference>
<dbReference type="AlphaFoldDB" id="A0A1E4SRR3"/>
<evidence type="ECO:0000256" key="2">
    <source>
        <dbReference type="ARBA" id="ARBA00022490"/>
    </source>
</evidence>
<dbReference type="Proteomes" id="UP000094285">
    <property type="component" value="Unassembled WGS sequence"/>
</dbReference>
<dbReference type="OrthoDB" id="5860513at2759"/>
<evidence type="ECO:0000256" key="3">
    <source>
        <dbReference type="ARBA" id="ARBA00022701"/>
    </source>
</evidence>
<keyword evidence="2 5" id="KW-0963">Cytoplasm</keyword>
<dbReference type="GO" id="GO:0007020">
    <property type="term" value="P:microtubule nucleation"/>
    <property type="evidence" value="ECO:0007669"/>
    <property type="project" value="InterPro"/>
</dbReference>
<evidence type="ECO:0000313" key="10">
    <source>
        <dbReference type="Proteomes" id="UP000094285"/>
    </source>
</evidence>
<evidence type="ECO:0000256" key="1">
    <source>
        <dbReference type="ARBA" id="ARBA00010337"/>
    </source>
</evidence>
<dbReference type="InterPro" id="IPR042241">
    <property type="entry name" value="GCP_C_sf"/>
</dbReference>
<dbReference type="InterPro" id="IPR007259">
    <property type="entry name" value="GCP"/>
</dbReference>
<name>A0A1E4SRR3_9ASCO</name>
<accession>A0A1E4SRR3</accession>
<dbReference type="RefSeq" id="XP_020067325.1">
    <property type="nucleotide sequence ID" value="XM_020208905.1"/>
</dbReference>
<dbReference type="GO" id="GO:0000278">
    <property type="term" value="P:mitotic cell cycle"/>
    <property type="evidence" value="ECO:0007669"/>
    <property type="project" value="TreeGrafter"/>
</dbReference>
<organism evidence="9 10">
    <name type="scientific">Suhomyces tanzawaensis NRRL Y-17324</name>
    <dbReference type="NCBI Taxonomy" id="984487"/>
    <lineage>
        <taxon>Eukaryota</taxon>
        <taxon>Fungi</taxon>
        <taxon>Dikarya</taxon>
        <taxon>Ascomycota</taxon>
        <taxon>Saccharomycotina</taxon>
        <taxon>Pichiomycetes</taxon>
        <taxon>Debaryomycetaceae</taxon>
        <taxon>Suhomyces</taxon>
    </lineage>
</organism>
<evidence type="ECO:0000256" key="6">
    <source>
        <dbReference type="SAM" id="MobiDB-lite"/>
    </source>
</evidence>
<dbReference type="GO" id="GO:0000922">
    <property type="term" value="C:spindle pole"/>
    <property type="evidence" value="ECO:0007669"/>
    <property type="project" value="InterPro"/>
</dbReference>
<dbReference type="GO" id="GO:0051321">
    <property type="term" value="P:meiotic cell cycle"/>
    <property type="evidence" value="ECO:0007669"/>
    <property type="project" value="TreeGrafter"/>
</dbReference>
<proteinExistence type="inferred from homology"/>
<comment type="subcellular location">
    <subcellularLocation>
        <location evidence="5">Cytoplasm</location>
        <location evidence="5">Cytoskeleton</location>
        <location evidence="5">Microtubule organizing center</location>
    </subcellularLocation>
</comment>
<dbReference type="InterPro" id="IPR040457">
    <property type="entry name" value="GCP_C"/>
</dbReference>
<evidence type="ECO:0000256" key="4">
    <source>
        <dbReference type="ARBA" id="ARBA00023212"/>
    </source>
</evidence>
<dbReference type="GO" id="GO:0051011">
    <property type="term" value="F:microtubule minus-end binding"/>
    <property type="evidence" value="ECO:0007669"/>
    <property type="project" value="TreeGrafter"/>
</dbReference>
<dbReference type="Pfam" id="PF17681">
    <property type="entry name" value="GCP_N_terminal"/>
    <property type="match status" value="1"/>
</dbReference>
<feature type="compositionally biased region" description="Polar residues" evidence="6">
    <location>
        <begin position="130"/>
        <end position="162"/>
    </location>
</feature>
<protein>
    <recommendedName>
        <fullName evidence="5">Spindle pole body component</fullName>
    </recommendedName>
</protein>
<dbReference type="GO" id="GO:0005874">
    <property type="term" value="C:microtubule"/>
    <property type="evidence" value="ECO:0007669"/>
    <property type="project" value="UniProtKB-KW"/>
</dbReference>
<feature type="region of interest" description="Disordered" evidence="6">
    <location>
        <begin position="120"/>
        <end position="163"/>
    </location>
</feature>
<keyword evidence="4 5" id="KW-0206">Cytoskeleton</keyword>
<dbReference type="GeneID" id="30983041"/>
<dbReference type="InterPro" id="IPR041470">
    <property type="entry name" value="GCP_N"/>
</dbReference>
<dbReference type="PANTHER" id="PTHR19302:SF33">
    <property type="entry name" value="GAMMA-TUBULIN COMPLEX COMPONENT 5"/>
    <property type="match status" value="1"/>
</dbReference>
<sequence length="875" mass="102124">MFVWNQPITAMDKSQLIKLYTNRLVRALVPAEFGPEFIQSVSHELLVVLSRTESTNDQSQKQYEINQATARFKTHFLTNGFRDEWAAFQRILDSLAQVKTLDQIHSYLVFLSVLKDGPAQPSPVPGHSRANLSPHSDFHSTSPAIPSSRPYTRTNRDFSSGNMGAGVEYPHSSPYKDTPLIPLDQVIKPYYESMNEDLILTYLSYTLLGLDSKLLAFDSDKQIELPSNVNNSYSGILFDILECALLYKRLHNFTQHNKGKLSSPIQTAFLTVLESQLLAYIDHINELFNTQPASLISVYNRIYDWILNLRLLYSLVTQVLEVNGYDFLSKVYELTKFGDVSIKKLALQIFQSISTPYYQIIEHWIINGELIDESDEFFVKFDFEKNEFNDIILFLPERIPFFIDKVLSFKILQIGKMLIYLNKYCKELLWVNQYSNKYSHILFQLNHGVQSMNTVAFNELINEQYEKILNYFTNIIHGPKNEMAQHLNNFKKIYFIQKNDFIDSIISSGAEIFNEPSTTISSNYLSKILNESINNSSLKYNKFSKRLDARVLDPIHGNIGWEVFTLEYRIDDLPINSLFENHMVQYLKMFNFLWRLRHLQYLLNEHSLDCVSLRKNELKRIHLKYLKVKRTARLSIRDKKIVWLIKSFNTINMIRFNLIKFMNSLVQYLSFDVIEDAYHTLITKKLFKSNEVYTNEENEGFKNRLLQLLNAFNPSFIQSIKGSPQTSGSEQRVLHNVNELTFDEIIKMHEAYLSKIVNSKLINEDSLGKTTKTSYIEQVYKLLELVFRFYKSAEEYNHLVVNYVLILNIEASQAENEIDADMVEIDALQDTEDKLQAITDRIYRHIYQQFQEGLANFVRDLKVDYELKPMASMFV</sequence>
<dbReference type="GO" id="GO:0005816">
    <property type="term" value="C:spindle pole body"/>
    <property type="evidence" value="ECO:0007669"/>
    <property type="project" value="UniProtKB-ARBA"/>
</dbReference>
<evidence type="ECO:0000256" key="5">
    <source>
        <dbReference type="RuleBase" id="RU363050"/>
    </source>
</evidence>
<feature type="domain" description="Gamma tubulin complex component C-terminal" evidence="7">
    <location>
        <begin position="485"/>
        <end position="862"/>
    </location>
</feature>